<feature type="signal peptide" evidence="2">
    <location>
        <begin position="1"/>
        <end position="18"/>
    </location>
</feature>
<evidence type="ECO:0000313" key="3">
    <source>
        <dbReference type="EMBL" id="CAP30173.2"/>
    </source>
</evidence>
<feature type="compositionally biased region" description="Low complexity" evidence="1">
    <location>
        <begin position="54"/>
        <end position="68"/>
    </location>
</feature>
<dbReference type="EMBL" id="HE601482">
    <property type="protein sequence ID" value="CAP30173.2"/>
    <property type="molecule type" value="Genomic_DNA"/>
</dbReference>
<evidence type="ECO:0000313" key="5">
    <source>
        <dbReference type="WormBase" id="CBG10886"/>
    </source>
</evidence>
<dbReference type="AlphaFoldDB" id="A8XC75"/>
<dbReference type="KEGG" id="cbr:CBG_10886"/>
<dbReference type="OMA" id="FGFNRMA"/>
<organism evidence="3 4">
    <name type="scientific">Caenorhabditis briggsae</name>
    <dbReference type="NCBI Taxonomy" id="6238"/>
    <lineage>
        <taxon>Eukaryota</taxon>
        <taxon>Metazoa</taxon>
        <taxon>Ecdysozoa</taxon>
        <taxon>Nematoda</taxon>
        <taxon>Chromadorea</taxon>
        <taxon>Rhabditida</taxon>
        <taxon>Rhabditina</taxon>
        <taxon>Rhabditomorpha</taxon>
        <taxon>Rhabditoidea</taxon>
        <taxon>Rhabditidae</taxon>
        <taxon>Peloderinae</taxon>
        <taxon>Caenorhabditis</taxon>
    </lineage>
</organism>
<dbReference type="eggNOG" id="ENOG502TDA2">
    <property type="taxonomic scope" value="Eukaryota"/>
</dbReference>
<dbReference type="WormBase" id="CBG10886">
    <property type="protein sequence ID" value="CBP08708"/>
    <property type="gene ID" value="WBGene00032141"/>
</dbReference>
<dbReference type="HOGENOM" id="CLU_1200791_0_0_1"/>
<dbReference type="Proteomes" id="UP000008549">
    <property type="component" value="Unassembled WGS sequence"/>
</dbReference>
<accession>A8XC75</accession>
<reference evidence="3 4" key="1">
    <citation type="journal article" date="2003" name="PLoS Biol.">
        <title>The genome sequence of Caenorhabditis briggsae: a platform for comparative genomics.</title>
        <authorList>
            <person name="Stein L.D."/>
            <person name="Bao Z."/>
            <person name="Blasiar D."/>
            <person name="Blumenthal T."/>
            <person name="Brent M.R."/>
            <person name="Chen N."/>
            <person name="Chinwalla A."/>
            <person name="Clarke L."/>
            <person name="Clee C."/>
            <person name="Coghlan A."/>
            <person name="Coulson A."/>
            <person name="D'Eustachio P."/>
            <person name="Fitch D.H."/>
            <person name="Fulton L.A."/>
            <person name="Fulton R.E."/>
            <person name="Griffiths-Jones S."/>
            <person name="Harris T.W."/>
            <person name="Hillier L.W."/>
            <person name="Kamath R."/>
            <person name="Kuwabara P.E."/>
            <person name="Mardis E.R."/>
            <person name="Marra M.A."/>
            <person name="Miner T.L."/>
            <person name="Minx P."/>
            <person name="Mullikin J.C."/>
            <person name="Plumb R.W."/>
            <person name="Rogers J."/>
            <person name="Schein J.E."/>
            <person name="Sohrmann M."/>
            <person name="Spieth J."/>
            <person name="Stajich J.E."/>
            <person name="Wei C."/>
            <person name="Willey D."/>
            <person name="Wilson R.K."/>
            <person name="Durbin R."/>
            <person name="Waterston R.H."/>
        </authorList>
    </citation>
    <scope>NUCLEOTIDE SEQUENCE [LARGE SCALE GENOMIC DNA]</scope>
    <source>
        <strain evidence="3 4">AF16</strain>
    </source>
</reference>
<evidence type="ECO:0000256" key="1">
    <source>
        <dbReference type="SAM" id="MobiDB-lite"/>
    </source>
</evidence>
<feature type="region of interest" description="Disordered" evidence="1">
    <location>
        <begin position="45"/>
        <end position="116"/>
    </location>
</feature>
<proteinExistence type="predicted"/>
<feature type="chain" id="PRO_5002733225" evidence="2">
    <location>
        <begin position="19"/>
        <end position="241"/>
    </location>
</feature>
<dbReference type="GeneID" id="8586934"/>
<keyword evidence="2" id="KW-0732">Signal</keyword>
<reference evidence="3 4" key="2">
    <citation type="journal article" date="2011" name="PLoS Genet.">
        <title>Caenorhabditis briggsae recombinant inbred line genotypes reveal inter-strain incompatibility and the evolution of recombination.</title>
        <authorList>
            <person name="Ross J.A."/>
            <person name="Koboldt D.C."/>
            <person name="Staisch J.E."/>
            <person name="Chamberlin H.M."/>
            <person name="Gupta B.P."/>
            <person name="Miller R.D."/>
            <person name="Baird S.E."/>
            <person name="Haag E.S."/>
        </authorList>
    </citation>
    <scope>NUCLEOTIDE SEQUENCE [LARGE SCALE GENOMIC DNA]</scope>
    <source>
        <strain evidence="3 4">AF16</strain>
    </source>
</reference>
<gene>
    <name evidence="3 5" type="ORF">CBG10886</name>
    <name evidence="3" type="ORF">CBG_10886</name>
</gene>
<evidence type="ECO:0000313" key="4">
    <source>
        <dbReference type="Proteomes" id="UP000008549"/>
    </source>
</evidence>
<dbReference type="FunCoup" id="A8XC75">
    <property type="interactions" value="1366"/>
</dbReference>
<dbReference type="InParanoid" id="A8XC75"/>
<sequence length="241" mass="25827">MRFNIFGIIILLFPFVNAEKEKETSSITKKMEVLADRLKRQNGYGGWNNGGEGNFPMGPNSWNGPNSNGYGGPQPPPPDDSIKGSVGTKEDKPAEQTSNQNGGDPNNGEGQGPWWPNGFALYSKHFSVSLFSGNGPNGYNSMNGPQPGGNFPNGQGYNNGLNPYNNGNRNVDDGIKGSVGGAAETTKSPSQPNGYGYGNRGYGNNFGFNRMAGGGGYGNNFGRPILPRGERIFRGRPMMRY</sequence>
<dbReference type="RefSeq" id="XP_045094395.1">
    <property type="nucleotide sequence ID" value="XM_045239878.1"/>
</dbReference>
<keyword evidence="4" id="KW-1185">Reference proteome</keyword>
<feature type="compositionally biased region" description="Polar residues" evidence="1">
    <location>
        <begin position="95"/>
        <end position="104"/>
    </location>
</feature>
<evidence type="ECO:0000256" key="2">
    <source>
        <dbReference type="SAM" id="SignalP"/>
    </source>
</evidence>
<feature type="compositionally biased region" description="Low complexity" evidence="1">
    <location>
        <begin position="143"/>
        <end position="169"/>
    </location>
</feature>
<protein>
    <submittedName>
        <fullName evidence="3">Protein CBG10886</fullName>
    </submittedName>
</protein>
<name>A8XC75_CAEBR</name>
<feature type="region of interest" description="Disordered" evidence="1">
    <location>
        <begin position="138"/>
        <end position="196"/>
    </location>
</feature>
<dbReference type="CTD" id="8586934"/>